<keyword evidence="3" id="KW-0472">Membrane</keyword>
<dbReference type="AlphaFoldDB" id="A0AAW2B156"/>
<name>A0AAW2B156_CULAL</name>
<feature type="compositionally biased region" description="Basic and acidic residues" evidence="2">
    <location>
        <begin position="429"/>
        <end position="445"/>
    </location>
</feature>
<reference evidence="5 6" key="1">
    <citation type="submission" date="2024-05" db="EMBL/GenBank/DDBJ databases">
        <title>A high-quality chromosomal-level genome assembly of Topmouth culter (Culter alburnus).</title>
        <authorList>
            <person name="Zhao H."/>
        </authorList>
    </citation>
    <scope>NUCLEOTIDE SEQUENCE [LARGE SCALE GENOMIC DNA]</scope>
    <source>
        <strain evidence="5">CATC2023</strain>
        <tissue evidence="5">Muscle</tissue>
    </source>
</reference>
<dbReference type="PROSITE" id="PS50835">
    <property type="entry name" value="IG_LIKE"/>
    <property type="match status" value="1"/>
</dbReference>
<dbReference type="PANTHER" id="PTHR21063">
    <property type="entry name" value="LFA-3"/>
    <property type="match status" value="1"/>
</dbReference>
<dbReference type="PANTHER" id="PTHR21063:SF4">
    <property type="entry name" value="CD48 ANTIGEN-RELATED"/>
    <property type="match status" value="1"/>
</dbReference>
<dbReference type="InterPro" id="IPR013783">
    <property type="entry name" value="Ig-like_fold"/>
</dbReference>
<dbReference type="SMART" id="SM00409">
    <property type="entry name" value="IG"/>
    <property type="match status" value="2"/>
</dbReference>
<feature type="coiled-coil region" evidence="1">
    <location>
        <begin position="266"/>
        <end position="297"/>
    </location>
</feature>
<dbReference type="Pfam" id="PF07686">
    <property type="entry name" value="V-set"/>
    <property type="match status" value="1"/>
</dbReference>
<feature type="transmembrane region" description="Helical" evidence="3">
    <location>
        <begin position="230"/>
        <end position="252"/>
    </location>
</feature>
<accession>A0AAW2B156</accession>
<sequence>AETDEVKTVSVMEGDSVTLNPDLTQIQGINLILWRFGDTGFTIAQVNENEISYDPDERFRDRLKLDHQTRSLTITNMRIKHSGLYKAEIIHNTGTAYSKFRVIVYESPAVIEAFKGETKSVSETEGESVTLQTDTETHGDELIAWRFGDEGRLIAKHDLEAKSPPLYDPDERFRDRLKLDHQTGSLTITNTRITDSGVYTVKISSSKQTLYKRFTVTVSAVPDSALSPGAVAGIVVGVVLLVLSAAAGVFYYRRKVSELQKETKKISKHLKQLPEMSKQLEQLTKTYENELTKISKEELLKISETLQEMSEISEKEMPKISEHLNQLRNKVTNQQTTRSDTDRGEEERCITVQETAISRATGDVKISTEEQSKKIPIRKKRSEDAGHIWSVESVTEIKHYYFLLFLAFLMDYYPTESQGNEPETVETPLLKKRDGENKPEDTTPG</sequence>
<dbReference type="InterPro" id="IPR007110">
    <property type="entry name" value="Ig-like_dom"/>
</dbReference>
<keyword evidence="1" id="KW-0175">Coiled coil</keyword>
<organism evidence="5 6">
    <name type="scientific">Culter alburnus</name>
    <name type="common">Topmouth culter</name>
    <dbReference type="NCBI Taxonomy" id="194366"/>
    <lineage>
        <taxon>Eukaryota</taxon>
        <taxon>Metazoa</taxon>
        <taxon>Chordata</taxon>
        <taxon>Craniata</taxon>
        <taxon>Vertebrata</taxon>
        <taxon>Euteleostomi</taxon>
        <taxon>Actinopterygii</taxon>
        <taxon>Neopterygii</taxon>
        <taxon>Teleostei</taxon>
        <taxon>Ostariophysi</taxon>
        <taxon>Cypriniformes</taxon>
        <taxon>Xenocyprididae</taxon>
        <taxon>Xenocypridinae</taxon>
        <taxon>Culter</taxon>
    </lineage>
</organism>
<comment type="caution">
    <text evidence="5">The sequence shown here is derived from an EMBL/GenBank/DDBJ whole genome shotgun (WGS) entry which is preliminary data.</text>
</comment>
<gene>
    <name evidence="5" type="ORF">ABG768_020647</name>
</gene>
<evidence type="ECO:0000313" key="6">
    <source>
        <dbReference type="Proteomes" id="UP001479290"/>
    </source>
</evidence>
<dbReference type="InterPro" id="IPR003599">
    <property type="entry name" value="Ig_sub"/>
</dbReference>
<dbReference type="Gene3D" id="2.60.40.10">
    <property type="entry name" value="Immunoglobulins"/>
    <property type="match status" value="2"/>
</dbReference>
<keyword evidence="3" id="KW-0812">Transmembrane</keyword>
<evidence type="ECO:0000256" key="2">
    <source>
        <dbReference type="SAM" id="MobiDB-lite"/>
    </source>
</evidence>
<protein>
    <recommendedName>
        <fullName evidence="4">Ig-like domain-containing protein</fullName>
    </recommendedName>
</protein>
<dbReference type="InterPro" id="IPR036179">
    <property type="entry name" value="Ig-like_dom_sf"/>
</dbReference>
<dbReference type="InterPro" id="IPR013106">
    <property type="entry name" value="Ig_V-set"/>
</dbReference>
<keyword evidence="3" id="KW-1133">Transmembrane helix</keyword>
<evidence type="ECO:0000259" key="4">
    <source>
        <dbReference type="PROSITE" id="PS50835"/>
    </source>
</evidence>
<feature type="domain" description="Ig-like" evidence="4">
    <location>
        <begin position="108"/>
        <end position="217"/>
    </location>
</feature>
<evidence type="ECO:0000256" key="3">
    <source>
        <dbReference type="SAM" id="Phobius"/>
    </source>
</evidence>
<dbReference type="SUPFAM" id="SSF48726">
    <property type="entry name" value="Immunoglobulin"/>
    <property type="match status" value="2"/>
</dbReference>
<feature type="non-terminal residue" evidence="5">
    <location>
        <position position="1"/>
    </location>
</feature>
<proteinExistence type="predicted"/>
<evidence type="ECO:0000313" key="5">
    <source>
        <dbReference type="EMBL" id="KAK9978911.1"/>
    </source>
</evidence>
<feature type="region of interest" description="Disordered" evidence="2">
    <location>
        <begin position="417"/>
        <end position="445"/>
    </location>
</feature>
<keyword evidence="6" id="KW-1185">Reference proteome</keyword>
<evidence type="ECO:0000256" key="1">
    <source>
        <dbReference type="SAM" id="Coils"/>
    </source>
</evidence>
<dbReference type="Proteomes" id="UP001479290">
    <property type="component" value="Unassembled WGS sequence"/>
</dbReference>
<dbReference type="EMBL" id="JAWDJR010000003">
    <property type="protein sequence ID" value="KAK9978911.1"/>
    <property type="molecule type" value="Genomic_DNA"/>
</dbReference>